<protein>
    <submittedName>
        <fullName evidence="1">Uncharacterized protein</fullName>
    </submittedName>
</protein>
<proteinExistence type="predicted"/>
<name>A0ABU8RAV4_9PSED</name>
<sequence length="158" mass="18782">MNTLWNFERNNEITYGDNIMPHDHDRTGTLYPPGTKQNSGDNDFSITKQLLAETECCHMGQTKPSITTTANRSRISRIILANKKPAYPPQQTRLKRHRQIPEKLKKTATTLQLSTLPRRSMLWYNLFHIQLAQHSQNCFDWKRWRHEIWRINLRGLWK</sequence>
<keyword evidence="2" id="KW-1185">Reference proteome</keyword>
<evidence type="ECO:0000313" key="2">
    <source>
        <dbReference type="Proteomes" id="UP001377692"/>
    </source>
</evidence>
<evidence type="ECO:0000313" key="1">
    <source>
        <dbReference type="EMBL" id="MEJ5906955.1"/>
    </source>
</evidence>
<dbReference type="Proteomes" id="UP001377692">
    <property type="component" value="Unassembled WGS sequence"/>
</dbReference>
<gene>
    <name evidence="1" type="ORF">V7V80_19945</name>
</gene>
<accession>A0ABU8RAV4</accession>
<organism evidence="1 2">
    <name type="scientific">Pseudomonas kermanshahensis</name>
    <dbReference type="NCBI Taxonomy" id="2745482"/>
    <lineage>
        <taxon>Bacteria</taxon>
        <taxon>Pseudomonadati</taxon>
        <taxon>Pseudomonadota</taxon>
        <taxon>Gammaproteobacteria</taxon>
        <taxon>Pseudomonadales</taxon>
        <taxon>Pseudomonadaceae</taxon>
        <taxon>Pseudomonas</taxon>
    </lineage>
</organism>
<reference evidence="1 2" key="1">
    <citation type="submission" date="2024-02" db="EMBL/GenBank/DDBJ databases">
        <title>Identification of pathogenicity and growth-promoting functions of Pseudomonas putida variants.</title>
        <authorList>
            <person name="Sun J."/>
        </authorList>
    </citation>
    <scope>NUCLEOTIDE SEQUENCE [LARGE SCALE GENOMIC DNA]</scope>
    <source>
        <strain evidence="1 2">A04</strain>
    </source>
</reference>
<dbReference type="RefSeq" id="WP_339550448.1">
    <property type="nucleotide sequence ID" value="NZ_JBBHLD010000021.1"/>
</dbReference>
<dbReference type="EMBL" id="JBBHLD010000021">
    <property type="protein sequence ID" value="MEJ5906955.1"/>
    <property type="molecule type" value="Genomic_DNA"/>
</dbReference>
<comment type="caution">
    <text evidence="1">The sequence shown here is derived from an EMBL/GenBank/DDBJ whole genome shotgun (WGS) entry which is preliminary data.</text>
</comment>